<sequence length="21" mass="2385">MISLLLGVEYVQYGVISWTRG</sequence>
<dbReference type="AlphaFoldDB" id="A0A1I7X0H6"/>
<dbReference type="Proteomes" id="UP000095283">
    <property type="component" value="Unplaced"/>
</dbReference>
<evidence type="ECO:0000313" key="2">
    <source>
        <dbReference type="WBParaSite" id="Hba_10959"/>
    </source>
</evidence>
<protein>
    <submittedName>
        <fullName evidence="2">NADH dehydrogenase subunit 1</fullName>
    </submittedName>
</protein>
<reference evidence="2" key="1">
    <citation type="submission" date="2016-11" db="UniProtKB">
        <authorList>
            <consortium name="WormBaseParasite"/>
        </authorList>
    </citation>
    <scope>IDENTIFICATION</scope>
</reference>
<proteinExistence type="predicted"/>
<dbReference type="WBParaSite" id="Hba_10959">
    <property type="protein sequence ID" value="Hba_10959"/>
    <property type="gene ID" value="Hba_10959"/>
</dbReference>
<name>A0A1I7X0H6_HETBA</name>
<keyword evidence="1" id="KW-1185">Reference proteome</keyword>
<accession>A0A1I7X0H6</accession>
<organism evidence="1 2">
    <name type="scientific">Heterorhabditis bacteriophora</name>
    <name type="common">Entomopathogenic nematode worm</name>
    <dbReference type="NCBI Taxonomy" id="37862"/>
    <lineage>
        <taxon>Eukaryota</taxon>
        <taxon>Metazoa</taxon>
        <taxon>Ecdysozoa</taxon>
        <taxon>Nematoda</taxon>
        <taxon>Chromadorea</taxon>
        <taxon>Rhabditida</taxon>
        <taxon>Rhabditina</taxon>
        <taxon>Rhabditomorpha</taxon>
        <taxon>Strongyloidea</taxon>
        <taxon>Heterorhabditidae</taxon>
        <taxon>Heterorhabditis</taxon>
    </lineage>
</organism>
<evidence type="ECO:0000313" key="1">
    <source>
        <dbReference type="Proteomes" id="UP000095283"/>
    </source>
</evidence>